<dbReference type="PROSITE" id="PS50112">
    <property type="entry name" value="PAS"/>
    <property type="match status" value="1"/>
</dbReference>
<keyword evidence="14" id="KW-0067">ATP-binding</keyword>
<dbReference type="NCBIfam" id="TIGR00229">
    <property type="entry name" value="sensory_box"/>
    <property type="match status" value="1"/>
</dbReference>
<dbReference type="GO" id="GO:0004721">
    <property type="term" value="F:phosphoprotein phosphatase activity"/>
    <property type="evidence" value="ECO:0007669"/>
    <property type="project" value="InterPro"/>
</dbReference>
<dbReference type="GO" id="GO:0005524">
    <property type="term" value="F:ATP binding"/>
    <property type="evidence" value="ECO:0007669"/>
    <property type="project" value="UniProtKB-KW"/>
</dbReference>
<evidence type="ECO:0000256" key="10">
    <source>
        <dbReference type="ARBA" id="ARBA00022679"/>
    </source>
</evidence>
<evidence type="ECO:0000313" key="22">
    <source>
        <dbReference type="EMBL" id="AIU73741.1"/>
    </source>
</evidence>
<evidence type="ECO:0000256" key="8">
    <source>
        <dbReference type="ARBA" id="ARBA00022553"/>
    </source>
</evidence>
<dbReference type="InterPro" id="IPR036097">
    <property type="entry name" value="HisK_dim/P_sf"/>
</dbReference>
<dbReference type="SUPFAM" id="SSF55874">
    <property type="entry name" value="ATPase domain of HSP90 chaperone/DNA topoisomerase II/histidine kinase"/>
    <property type="match status" value="1"/>
</dbReference>
<sequence>MLERLSWKRLLLELLFCCIPAVILGLLIGYLPWFLLAAVSALLGWHFYNQLRLSHWLWVDRSMTPPAGRGSWEPLFYGLYQMQQRNRRRRRELALLIKRFRSGAESLPDAVIMTTEEGNIFWCNGLAQHLLGFRWPEDNGQHILNLLRYPEFTHYLQSQDFSRPLTLHLNNGRFVEFRVMPYAEGQLLMVARDVTQTRQLEGTRRNFFANVSHELRTPLTVLQGYLEMMNDDDMAAPVRQKALATMQEQTKRMDSLVKQLLTLSKIEAAPPIALNEIVDVPVMLHMLEREALSLSNGRHEITFRINDKLKVFGNDDQLRSAVSNLVYNAVNHTPDGTKIEVCWQQTTQGAQFEVSDNGPGIAAEHLGRLTERFYRVDKARSRQTGGSGLGLAIVKHALNHHEATLNIMSEIGLGTRFVFTLPPHLIVPLAGESMTQKNKGQKGLPSKEI</sequence>
<keyword evidence="7" id="KW-0997">Cell inner membrane</keyword>
<dbReference type="KEGG" id="hav:AT03_16010"/>
<keyword evidence="17 19" id="KW-0472">Membrane</keyword>
<keyword evidence="23" id="KW-1185">Reference proteome</keyword>
<dbReference type="RefSeq" id="WP_025799781.1">
    <property type="nucleotide sequence ID" value="NZ_CP009706.1"/>
</dbReference>
<dbReference type="OrthoDB" id="9813151at2"/>
<feature type="domain" description="PAS" evidence="21">
    <location>
        <begin position="96"/>
        <end position="172"/>
    </location>
</feature>
<dbReference type="EMBL" id="CP009706">
    <property type="protein sequence ID" value="AIU73741.1"/>
    <property type="molecule type" value="Genomic_DNA"/>
</dbReference>
<comment type="catalytic activity">
    <reaction evidence="1">
        <text>ATP + protein L-histidine = ADP + protein N-phospho-L-histidine.</text>
        <dbReference type="EC" id="2.7.13.3"/>
    </reaction>
</comment>
<dbReference type="InterPro" id="IPR000014">
    <property type="entry name" value="PAS"/>
</dbReference>
<evidence type="ECO:0000256" key="2">
    <source>
        <dbReference type="ARBA" id="ARBA00004429"/>
    </source>
</evidence>
<dbReference type="GO" id="GO:0000155">
    <property type="term" value="F:phosphorelay sensor kinase activity"/>
    <property type="evidence" value="ECO:0007669"/>
    <property type="project" value="InterPro"/>
</dbReference>
<evidence type="ECO:0000256" key="11">
    <source>
        <dbReference type="ARBA" id="ARBA00022692"/>
    </source>
</evidence>
<protein>
    <recommendedName>
        <fullName evidence="4">Phosphate regulon sensor protein PhoR</fullName>
        <ecNumber evidence="3">2.7.13.3</ecNumber>
    </recommendedName>
</protein>
<comment type="subcellular location">
    <subcellularLocation>
        <location evidence="2">Cell inner membrane</location>
        <topology evidence="2">Multi-pass membrane protein</topology>
    </subcellularLocation>
</comment>
<evidence type="ECO:0000256" key="13">
    <source>
        <dbReference type="ARBA" id="ARBA00022777"/>
    </source>
</evidence>
<dbReference type="FunFam" id="3.30.565.10:FF:000032">
    <property type="entry name" value="Phosphate regulon sensor histidine kinase PhoR"/>
    <property type="match status" value="1"/>
</dbReference>
<dbReference type="SMART" id="SM00388">
    <property type="entry name" value="HisKA"/>
    <property type="match status" value="1"/>
</dbReference>
<dbReference type="Gene3D" id="1.10.287.130">
    <property type="match status" value="1"/>
</dbReference>
<dbReference type="SMART" id="SM00091">
    <property type="entry name" value="PAS"/>
    <property type="match status" value="1"/>
</dbReference>
<dbReference type="FunFam" id="3.30.450.20:FF:000044">
    <property type="entry name" value="Phosphate regulon sensor histidine kinase PhoR"/>
    <property type="match status" value="1"/>
</dbReference>
<evidence type="ECO:0000256" key="15">
    <source>
        <dbReference type="ARBA" id="ARBA00022989"/>
    </source>
</evidence>
<evidence type="ECO:0000256" key="4">
    <source>
        <dbReference type="ARBA" id="ARBA00019665"/>
    </source>
</evidence>
<evidence type="ECO:0000256" key="16">
    <source>
        <dbReference type="ARBA" id="ARBA00023012"/>
    </source>
</evidence>
<dbReference type="InterPro" id="IPR014310">
    <property type="entry name" value="Sig_transdc_His_kinase_PhoR"/>
</dbReference>
<feature type="domain" description="Histidine kinase" evidence="20">
    <location>
        <begin position="210"/>
        <end position="425"/>
    </location>
</feature>
<comment type="function">
    <text evidence="18">Member of the two-component regulatory system PhoR/PhoB involved in the phosphate regulon genes expression. PhoR may function as a membrane-associated protein kinase that phosphorylates PhoB in response to environmental signals.</text>
</comment>
<keyword evidence="12" id="KW-0547">Nucleotide-binding</keyword>
<dbReference type="InterPro" id="IPR050351">
    <property type="entry name" value="BphY/WalK/GraS-like"/>
</dbReference>
<dbReference type="NCBIfam" id="TIGR02966">
    <property type="entry name" value="phoR_proteo"/>
    <property type="match status" value="1"/>
</dbReference>
<accession>A0A097R4U1</accession>
<dbReference type="InterPro" id="IPR003594">
    <property type="entry name" value="HATPase_dom"/>
</dbReference>
<keyword evidence="5" id="KW-0813">Transport</keyword>
<evidence type="ECO:0000256" key="9">
    <source>
        <dbReference type="ARBA" id="ARBA00022592"/>
    </source>
</evidence>
<dbReference type="SMART" id="SM00387">
    <property type="entry name" value="HATPase_c"/>
    <property type="match status" value="1"/>
</dbReference>
<keyword evidence="10 22" id="KW-0808">Transferase</keyword>
<evidence type="ECO:0000256" key="6">
    <source>
        <dbReference type="ARBA" id="ARBA00022475"/>
    </source>
</evidence>
<evidence type="ECO:0000256" key="1">
    <source>
        <dbReference type="ARBA" id="ARBA00000085"/>
    </source>
</evidence>
<dbReference type="GO" id="GO:0006817">
    <property type="term" value="P:phosphate ion transport"/>
    <property type="evidence" value="ECO:0007669"/>
    <property type="project" value="UniProtKB-KW"/>
</dbReference>
<evidence type="ECO:0000256" key="18">
    <source>
        <dbReference type="ARBA" id="ARBA00025207"/>
    </source>
</evidence>
<dbReference type="SUPFAM" id="SSF55785">
    <property type="entry name" value="PYP-like sensor domain (PAS domain)"/>
    <property type="match status" value="1"/>
</dbReference>
<dbReference type="NCBIfam" id="NF008235">
    <property type="entry name" value="PRK11006.1"/>
    <property type="match status" value="1"/>
</dbReference>
<dbReference type="FunFam" id="1.10.287.130:FF:000001">
    <property type="entry name" value="Two-component sensor histidine kinase"/>
    <property type="match status" value="1"/>
</dbReference>
<dbReference type="PANTHER" id="PTHR45453:SF1">
    <property type="entry name" value="PHOSPHATE REGULON SENSOR PROTEIN PHOR"/>
    <property type="match status" value="1"/>
</dbReference>
<name>A0A097R4U1_HAFAL</name>
<keyword evidence="8" id="KW-0597">Phosphoprotein</keyword>
<evidence type="ECO:0000256" key="5">
    <source>
        <dbReference type="ARBA" id="ARBA00022448"/>
    </source>
</evidence>
<dbReference type="InterPro" id="IPR013767">
    <property type="entry name" value="PAS_fold"/>
</dbReference>
<dbReference type="eggNOG" id="COG5002">
    <property type="taxonomic scope" value="Bacteria"/>
</dbReference>
<proteinExistence type="predicted"/>
<keyword evidence="16" id="KW-0902">Two-component regulatory system</keyword>
<dbReference type="GeneID" id="56892847"/>
<evidence type="ECO:0000256" key="14">
    <source>
        <dbReference type="ARBA" id="ARBA00022840"/>
    </source>
</evidence>
<dbReference type="Gene3D" id="3.30.450.20">
    <property type="entry name" value="PAS domain"/>
    <property type="match status" value="1"/>
</dbReference>
<keyword evidence="11 19" id="KW-0812">Transmembrane</keyword>
<keyword evidence="15 19" id="KW-1133">Transmembrane helix</keyword>
<keyword evidence="9" id="KW-0592">Phosphate transport</keyword>
<dbReference type="InterPro" id="IPR021766">
    <property type="entry name" value="PhoR_N"/>
</dbReference>
<dbReference type="Gene3D" id="3.30.565.10">
    <property type="entry name" value="Histidine kinase-like ATPase, C-terminal domain"/>
    <property type="match status" value="1"/>
</dbReference>
<evidence type="ECO:0000313" key="23">
    <source>
        <dbReference type="Proteomes" id="UP000029986"/>
    </source>
</evidence>
<dbReference type="EC" id="2.7.13.3" evidence="3"/>
<dbReference type="GO" id="GO:0006355">
    <property type="term" value="P:regulation of DNA-templated transcription"/>
    <property type="evidence" value="ECO:0007669"/>
    <property type="project" value="InterPro"/>
</dbReference>
<evidence type="ECO:0000259" key="21">
    <source>
        <dbReference type="PROSITE" id="PS50112"/>
    </source>
</evidence>
<dbReference type="PRINTS" id="PR00344">
    <property type="entry name" value="BCTRLSENSOR"/>
</dbReference>
<dbReference type="PROSITE" id="PS50109">
    <property type="entry name" value="HIS_KIN"/>
    <property type="match status" value="1"/>
</dbReference>
<feature type="transmembrane region" description="Helical" evidence="19">
    <location>
        <begin position="12"/>
        <end position="45"/>
    </location>
</feature>
<dbReference type="PANTHER" id="PTHR45453">
    <property type="entry name" value="PHOSPHATE REGULON SENSOR PROTEIN PHOR"/>
    <property type="match status" value="1"/>
</dbReference>
<organism evidence="22 23">
    <name type="scientific">Hafnia alvei FB1</name>
    <dbReference type="NCBI Taxonomy" id="1453496"/>
    <lineage>
        <taxon>Bacteria</taxon>
        <taxon>Pseudomonadati</taxon>
        <taxon>Pseudomonadota</taxon>
        <taxon>Gammaproteobacteria</taxon>
        <taxon>Enterobacterales</taxon>
        <taxon>Hafniaceae</taxon>
        <taxon>Hafnia</taxon>
    </lineage>
</organism>
<evidence type="ECO:0000256" key="3">
    <source>
        <dbReference type="ARBA" id="ARBA00012438"/>
    </source>
</evidence>
<dbReference type="AlphaFoldDB" id="A0A097R4U1"/>
<evidence type="ECO:0000256" key="7">
    <source>
        <dbReference type="ARBA" id="ARBA00022519"/>
    </source>
</evidence>
<evidence type="ECO:0000256" key="19">
    <source>
        <dbReference type="SAM" id="Phobius"/>
    </source>
</evidence>
<dbReference type="SUPFAM" id="SSF47384">
    <property type="entry name" value="Homodimeric domain of signal transducing histidine kinase"/>
    <property type="match status" value="1"/>
</dbReference>
<dbReference type="InterPro" id="IPR005467">
    <property type="entry name" value="His_kinase_dom"/>
</dbReference>
<keyword evidence="6" id="KW-1003">Cell membrane</keyword>
<dbReference type="CDD" id="cd00082">
    <property type="entry name" value="HisKA"/>
    <property type="match status" value="1"/>
</dbReference>
<dbReference type="CDD" id="cd00130">
    <property type="entry name" value="PAS"/>
    <property type="match status" value="1"/>
</dbReference>
<keyword evidence="13" id="KW-0418">Kinase</keyword>
<dbReference type="PATRIC" id="fig|1453496.5.peg.3278"/>
<evidence type="ECO:0000256" key="17">
    <source>
        <dbReference type="ARBA" id="ARBA00023136"/>
    </source>
</evidence>
<reference evidence="22 23" key="1">
    <citation type="journal article" date="2014" name="Gut Pathog.">
        <title>Gene clusters of Hafnia alvei strain FB1 important in survival and pathogenesis: a draft genome perspective.</title>
        <authorList>
            <person name="Tan J.Y."/>
            <person name="Yin W.F."/>
            <person name="Chan K.G."/>
        </authorList>
    </citation>
    <scope>NUCLEOTIDE SEQUENCE [LARGE SCALE GENOMIC DNA]</scope>
    <source>
        <strain evidence="22 23">FB1</strain>
    </source>
</reference>
<evidence type="ECO:0000259" key="20">
    <source>
        <dbReference type="PROSITE" id="PS50109"/>
    </source>
</evidence>
<dbReference type="HOGENOM" id="CLU_000445_89_2_6"/>
<dbReference type="InterPro" id="IPR004358">
    <property type="entry name" value="Sig_transdc_His_kin-like_C"/>
</dbReference>
<dbReference type="Proteomes" id="UP000029986">
    <property type="component" value="Chromosome"/>
</dbReference>
<dbReference type="InterPro" id="IPR036890">
    <property type="entry name" value="HATPase_C_sf"/>
</dbReference>
<evidence type="ECO:0000256" key="12">
    <source>
        <dbReference type="ARBA" id="ARBA00022741"/>
    </source>
</evidence>
<dbReference type="Pfam" id="PF00512">
    <property type="entry name" value="HisKA"/>
    <property type="match status" value="1"/>
</dbReference>
<dbReference type="Pfam" id="PF00989">
    <property type="entry name" value="PAS"/>
    <property type="match status" value="1"/>
</dbReference>
<gene>
    <name evidence="22" type="primary">phoR</name>
    <name evidence="22" type="ORF">AT03_16010</name>
</gene>
<dbReference type="Pfam" id="PF11808">
    <property type="entry name" value="PhoR"/>
    <property type="match status" value="1"/>
</dbReference>
<dbReference type="Pfam" id="PF02518">
    <property type="entry name" value="HATPase_c"/>
    <property type="match status" value="1"/>
</dbReference>
<dbReference type="InterPro" id="IPR035965">
    <property type="entry name" value="PAS-like_dom_sf"/>
</dbReference>
<dbReference type="GO" id="GO:0005886">
    <property type="term" value="C:plasma membrane"/>
    <property type="evidence" value="ECO:0007669"/>
    <property type="project" value="UniProtKB-SubCell"/>
</dbReference>
<dbReference type="InterPro" id="IPR003661">
    <property type="entry name" value="HisK_dim/P_dom"/>
</dbReference>
<dbReference type="GO" id="GO:0016036">
    <property type="term" value="P:cellular response to phosphate starvation"/>
    <property type="evidence" value="ECO:0007669"/>
    <property type="project" value="TreeGrafter"/>
</dbReference>